<feature type="domain" description="SecDF P1 head subdomain" evidence="12">
    <location>
        <begin position="157"/>
        <end position="256"/>
    </location>
</feature>
<sequence>MKARILAIIILLVGMAVGFFDLPQYYNKLADKIHAPHLSVRQFRLGLDLQGGTHLVYRADISSLPPGQVAESMQGLRDVIERRVNAFGVAEPLVQINRVGSDQRLIVELAGVYDINQAIQLIGETPFLQFKTERPEVERDAILEAQKNNQRLNEDAYYIATDLTGKYLQRAELVFDQNSFSPTVSIVFNDEGGKLFETLTAQNVGKPIAIYLDGLPISTPMVREKISGGSAQITGDFTADEARQLVQRFNSGALPVPISLLSQQRVEASLGRVEFERSLAAGMYGLLAVALFMLFWYRLPGFVAVVALLLYAILTLAVFKLFSITLTAAGMAGFILSIGMAVDANILIFERFKEEMRAGRPLGGSIDEGFARAWLSIRDSNVSSLITSVILFWFGTSLIKGFALTLGIGILVSMFSAITLTRTFLRALNLRESRAVKFLFGV</sequence>
<organism evidence="13 14">
    <name type="scientific">Candidatus Ryanbacteria bacterium RIFCSPHIGHO2_01_FULL_48_27</name>
    <dbReference type="NCBI Taxonomy" id="1802115"/>
    <lineage>
        <taxon>Bacteria</taxon>
        <taxon>Candidatus Ryaniibacteriota</taxon>
    </lineage>
</organism>
<dbReference type="HAMAP" id="MF_01463_B">
    <property type="entry name" value="SecD_B"/>
    <property type="match status" value="1"/>
</dbReference>
<reference evidence="13 14" key="1">
    <citation type="journal article" date="2016" name="Nat. Commun.">
        <title>Thousands of microbial genomes shed light on interconnected biogeochemical processes in an aquifer system.</title>
        <authorList>
            <person name="Anantharaman K."/>
            <person name="Brown C.T."/>
            <person name="Hug L.A."/>
            <person name="Sharon I."/>
            <person name="Castelle C.J."/>
            <person name="Probst A.J."/>
            <person name="Thomas B.C."/>
            <person name="Singh A."/>
            <person name="Wilkins M.J."/>
            <person name="Karaoz U."/>
            <person name="Brodie E.L."/>
            <person name="Williams K.H."/>
            <person name="Hubbard S.S."/>
            <person name="Banfield J.F."/>
        </authorList>
    </citation>
    <scope>NUCLEOTIDE SEQUENCE [LARGE SCALE GENOMIC DNA]</scope>
</reference>
<feature type="transmembrane region" description="Helical" evidence="9">
    <location>
        <begin position="328"/>
        <end position="349"/>
    </location>
</feature>
<evidence type="ECO:0000313" key="13">
    <source>
        <dbReference type="EMBL" id="OGZ45867.1"/>
    </source>
</evidence>
<keyword evidence="5 9" id="KW-0653">Protein transport</keyword>
<dbReference type="EMBL" id="MHNL01000005">
    <property type="protein sequence ID" value="OGZ45867.1"/>
    <property type="molecule type" value="Genomic_DNA"/>
</dbReference>
<dbReference type="InterPro" id="IPR048631">
    <property type="entry name" value="SecD_1st"/>
</dbReference>
<keyword evidence="7 9" id="KW-0811">Translocation</keyword>
<dbReference type="STRING" id="1802115.A2756_03085"/>
<evidence type="ECO:0000256" key="3">
    <source>
        <dbReference type="ARBA" id="ARBA00022475"/>
    </source>
</evidence>
<dbReference type="GO" id="GO:0006605">
    <property type="term" value="P:protein targeting"/>
    <property type="evidence" value="ECO:0007669"/>
    <property type="project" value="UniProtKB-UniRule"/>
</dbReference>
<dbReference type="GO" id="GO:0015450">
    <property type="term" value="F:protein-transporting ATPase activity"/>
    <property type="evidence" value="ECO:0007669"/>
    <property type="project" value="InterPro"/>
</dbReference>
<name>A0A1G2G6P5_9BACT</name>
<feature type="transmembrane region" description="Helical" evidence="9">
    <location>
        <begin position="382"/>
        <end position="399"/>
    </location>
</feature>
<dbReference type="Gene3D" id="3.30.1360.200">
    <property type="match status" value="1"/>
</dbReference>
<dbReference type="SUPFAM" id="SSF82866">
    <property type="entry name" value="Multidrug efflux transporter AcrB transmembrane domain"/>
    <property type="match status" value="1"/>
</dbReference>
<dbReference type="PANTHER" id="PTHR30081">
    <property type="entry name" value="PROTEIN-EXPORT MEMBRANE PROTEIN SEC"/>
    <property type="match status" value="1"/>
</dbReference>
<dbReference type="Pfam" id="PF21760">
    <property type="entry name" value="SecD_1st"/>
    <property type="match status" value="1"/>
</dbReference>
<comment type="subcellular location">
    <subcellularLocation>
        <location evidence="1 9">Cell membrane</location>
        <topology evidence="1 9">Multi-pass membrane protein</topology>
    </subcellularLocation>
</comment>
<comment type="subunit">
    <text evidence="9">Forms a complex with SecF. Part of the essential Sec protein translocation apparatus which comprises SecA, SecYEG and auxiliary proteins SecDF. Other proteins may also be involved.</text>
</comment>
<dbReference type="Gene3D" id="3.30.70.3400">
    <property type="match status" value="1"/>
</dbReference>
<dbReference type="Gene3D" id="1.20.1640.10">
    <property type="entry name" value="Multidrug efflux transporter AcrB transmembrane domain"/>
    <property type="match status" value="1"/>
</dbReference>
<evidence type="ECO:0000256" key="7">
    <source>
        <dbReference type="ARBA" id="ARBA00023010"/>
    </source>
</evidence>
<comment type="function">
    <text evidence="9">Part of the Sec protein translocase complex. Interacts with the SecYEG preprotein conducting channel. SecDF uses the proton motive force (PMF) to complete protein translocation after the ATP-dependent function of SecA.</text>
</comment>
<keyword evidence="4 9" id="KW-0812">Transmembrane</keyword>
<dbReference type="PANTHER" id="PTHR30081:SF1">
    <property type="entry name" value="PROTEIN TRANSLOCASE SUBUNIT SECD"/>
    <property type="match status" value="1"/>
</dbReference>
<keyword evidence="3 9" id="KW-1003">Cell membrane</keyword>
<dbReference type="InterPro" id="IPR022813">
    <property type="entry name" value="SecD/SecF_arch_bac"/>
</dbReference>
<comment type="similarity">
    <text evidence="9">Belongs to the SecD/SecF family. SecD subfamily.</text>
</comment>
<feature type="domain" description="Protein translocase subunit SecDF P1" evidence="11">
    <location>
        <begin position="74"/>
        <end position="133"/>
    </location>
</feature>
<feature type="transmembrane region" description="Helical" evidence="9">
    <location>
        <begin position="279"/>
        <end position="297"/>
    </location>
</feature>
<evidence type="ECO:0000313" key="14">
    <source>
        <dbReference type="Proteomes" id="UP000177785"/>
    </source>
</evidence>
<dbReference type="Proteomes" id="UP000177785">
    <property type="component" value="Unassembled WGS sequence"/>
</dbReference>
<evidence type="ECO:0000256" key="6">
    <source>
        <dbReference type="ARBA" id="ARBA00022989"/>
    </source>
</evidence>
<keyword evidence="2 9" id="KW-0813">Transport</keyword>
<comment type="caution">
    <text evidence="13">The sequence shown here is derived from an EMBL/GenBank/DDBJ whole genome shotgun (WGS) entry which is preliminary data.</text>
</comment>
<evidence type="ECO:0000256" key="4">
    <source>
        <dbReference type="ARBA" id="ARBA00022692"/>
    </source>
</evidence>
<dbReference type="GO" id="GO:0005886">
    <property type="term" value="C:plasma membrane"/>
    <property type="evidence" value="ECO:0007669"/>
    <property type="project" value="UniProtKB-SubCell"/>
</dbReference>
<evidence type="ECO:0000256" key="8">
    <source>
        <dbReference type="ARBA" id="ARBA00023136"/>
    </source>
</evidence>
<evidence type="ECO:0000256" key="5">
    <source>
        <dbReference type="ARBA" id="ARBA00022927"/>
    </source>
</evidence>
<dbReference type="InterPro" id="IPR005791">
    <property type="entry name" value="SecD"/>
</dbReference>
<evidence type="ECO:0000259" key="11">
    <source>
        <dbReference type="Pfam" id="PF21760"/>
    </source>
</evidence>
<evidence type="ECO:0000259" key="10">
    <source>
        <dbReference type="Pfam" id="PF02355"/>
    </source>
</evidence>
<dbReference type="Pfam" id="PF22599">
    <property type="entry name" value="SecDF_P1_head"/>
    <property type="match status" value="1"/>
</dbReference>
<dbReference type="GO" id="GO:0043952">
    <property type="term" value="P:protein transport by the Sec complex"/>
    <property type="evidence" value="ECO:0007669"/>
    <property type="project" value="UniProtKB-UniRule"/>
</dbReference>
<comment type="caution">
    <text evidence="9">Lacks conserved residue(s) required for the propagation of feature annotation.</text>
</comment>
<proteinExistence type="inferred from homology"/>
<dbReference type="InterPro" id="IPR055344">
    <property type="entry name" value="SecD_SecF_C_bact"/>
</dbReference>
<dbReference type="NCBIfam" id="TIGR00916">
    <property type="entry name" value="2A0604s01"/>
    <property type="match status" value="1"/>
</dbReference>
<protein>
    <recommendedName>
        <fullName evidence="9">Protein translocase subunit SecD</fullName>
    </recommendedName>
</protein>
<keyword evidence="8 9" id="KW-0472">Membrane</keyword>
<dbReference type="InterPro" id="IPR022646">
    <property type="entry name" value="SecD/SecF_CS"/>
</dbReference>
<evidence type="ECO:0000259" key="12">
    <source>
        <dbReference type="Pfam" id="PF22599"/>
    </source>
</evidence>
<keyword evidence="6 9" id="KW-1133">Transmembrane helix</keyword>
<dbReference type="GO" id="GO:0065002">
    <property type="term" value="P:intracellular protein transmembrane transport"/>
    <property type="evidence" value="ECO:0007669"/>
    <property type="project" value="UniProtKB-UniRule"/>
</dbReference>
<evidence type="ECO:0000256" key="9">
    <source>
        <dbReference type="HAMAP-Rule" id="MF_01463"/>
    </source>
</evidence>
<dbReference type="InterPro" id="IPR048634">
    <property type="entry name" value="SecD_SecF_C"/>
</dbReference>
<feature type="domain" description="Protein export membrane protein SecD/SecF C-terminal" evidence="10">
    <location>
        <begin position="260"/>
        <end position="428"/>
    </location>
</feature>
<dbReference type="Pfam" id="PF07549">
    <property type="entry name" value="Sec_GG"/>
    <property type="match status" value="1"/>
</dbReference>
<dbReference type="InterPro" id="IPR054384">
    <property type="entry name" value="SecDF_P1_head"/>
</dbReference>
<evidence type="ECO:0000256" key="1">
    <source>
        <dbReference type="ARBA" id="ARBA00004651"/>
    </source>
</evidence>
<dbReference type="NCBIfam" id="TIGR01129">
    <property type="entry name" value="secD"/>
    <property type="match status" value="1"/>
</dbReference>
<dbReference type="AlphaFoldDB" id="A0A1G2G6P5"/>
<evidence type="ECO:0000256" key="2">
    <source>
        <dbReference type="ARBA" id="ARBA00022448"/>
    </source>
</evidence>
<dbReference type="Pfam" id="PF02355">
    <property type="entry name" value="SecD_SecF_C"/>
    <property type="match status" value="1"/>
</dbReference>
<feature type="transmembrane region" description="Helical" evidence="9">
    <location>
        <begin position="405"/>
        <end position="425"/>
    </location>
</feature>
<accession>A0A1G2G6P5</accession>
<feature type="transmembrane region" description="Helical" evidence="9">
    <location>
        <begin position="302"/>
        <end position="322"/>
    </location>
</feature>
<gene>
    <name evidence="9" type="primary">secD</name>
    <name evidence="13" type="ORF">A2756_03085</name>
</gene>